<evidence type="ECO:0000256" key="5">
    <source>
        <dbReference type="ARBA" id="ARBA00022553"/>
    </source>
</evidence>
<dbReference type="InterPro" id="IPR004358">
    <property type="entry name" value="Sig_transdc_His_kin-like_C"/>
</dbReference>
<feature type="transmembrane region" description="Helical" evidence="12">
    <location>
        <begin position="21"/>
        <end position="45"/>
    </location>
</feature>
<dbReference type="EC" id="2.7.13.3" evidence="3"/>
<evidence type="ECO:0000256" key="1">
    <source>
        <dbReference type="ARBA" id="ARBA00000085"/>
    </source>
</evidence>
<keyword evidence="7 12" id="KW-0812">Transmembrane</keyword>
<evidence type="ECO:0000256" key="3">
    <source>
        <dbReference type="ARBA" id="ARBA00012438"/>
    </source>
</evidence>
<feature type="transmembrane region" description="Helical" evidence="12">
    <location>
        <begin position="51"/>
        <end position="69"/>
    </location>
</feature>
<keyword evidence="9 12" id="KW-1133">Transmembrane helix</keyword>
<keyword evidence="4" id="KW-1003">Cell membrane</keyword>
<dbReference type="Gene3D" id="3.30.565.10">
    <property type="entry name" value="Histidine kinase-like ATPase, C-terminal domain"/>
    <property type="match status" value="1"/>
</dbReference>
<accession>A0A1Q6TCS9</accession>
<evidence type="ECO:0000313" key="14">
    <source>
        <dbReference type="EMBL" id="RHD06590.1"/>
    </source>
</evidence>
<dbReference type="InterPro" id="IPR036890">
    <property type="entry name" value="HATPase_C_sf"/>
</dbReference>
<keyword evidence="10" id="KW-0902">Two-component regulatory system</keyword>
<dbReference type="GO" id="GO:0005886">
    <property type="term" value="C:plasma membrane"/>
    <property type="evidence" value="ECO:0007669"/>
    <property type="project" value="UniProtKB-SubCell"/>
</dbReference>
<dbReference type="AlphaFoldDB" id="A0A1Q6TCS9"/>
<evidence type="ECO:0000256" key="6">
    <source>
        <dbReference type="ARBA" id="ARBA00022679"/>
    </source>
</evidence>
<dbReference type="EMBL" id="QSIQ01000001">
    <property type="protein sequence ID" value="RHD06590.1"/>
    <property type="molecule type" value="Genomic_DNA"/>
</dbReference>
<dbReference type="GO" id="GO:0004721">
    <property type="term" value="F:phosphoprotein phosphatase activity"/>
    <property type="evidence" value="ECO:0007669"/>
    <property type="project" value="TreeGrafter"/>
</dbReference>
<evidence type="ECO:0000256" key="11">
    <source>
        <dbReference type="ARBA" id="ARBA00023136"/>
    </source>
</evidence>
<organism evidence="14 15">
    <name type="scientific">Roseburia inulinivorans</name>
    <dbReference type="NCBI Taxonomy" id="360807"/>
    <lineage>
        <taxon>Bacteria</taxon>
        <taxon>Bacillati</taxon>
        <taxon>Bacillota</taxon>
        <taxon>Clostridia</taxon>
        <taxon>Lachnospirales</taxon>
        <taxon>Lachnospiraceae</taxon>
        <taxon>Roseburia</taxon>
    </lineage>
</organism>
<dbReference type="GO" id="GO:0016036">
    <property type="term" value="P:cellular response to phosphate starvation"/>
    <property type="evidence" value="ECO:0007669"/>
    <property type="project" value="TreeGrafter"/>
</dbReference>
<dbReference type="PANTHER" id="PTHR45453:SF2">
    <property type="entry name" value="HISTIDINE KINASE"/>
    <property type="match status" value="1"/>
</dbReference>
<keyword evidence="8 14" id="KW-0418">Kinase</keyword>
<dbReference type="InterPro" id="IPR050351">
    <property type="entry name" value="BphY/WalK/GraS-like"/>
</dbReference>
<evidence type="ECO:0000259" key="13">
    <source>
        <dbReference type="PROSITE" id="PS50109"/>
    </source>
</evidence>
<comment type="subcellular location">
    <subcellularLocation>
        <location evidence="2">Cell membrane</location>
        <topology evidence="2">Multi-pass membrane protein</topology>
    </subcellularLocation>
</comment>
<dbReference type="InterPro" id="IPR003661">
    <property type="entry name" value="HisK_dim/P_dom"/>
</dbReference>
<evidence type="ECO:0000256" key="2">
    <source>
        <dbReference type="ARBA" id="ARBA00004651"/>
    </source>
</evidence>
<feature type="domain" description="Histidine kinase" evidence="13">
    <location>
        <begin position="111"/>
        <end position="314"/>
    </location>
</feature>
<evidence type="ECO:0000256" key="7">
    <source>
        <dbReference type="ARBA" id="ARBA00022692"/>
    </source>
</evidence>
<evidence type="ECO:0000256" key="8">
    <source>
        <dbReference type="ARBA" id="ARBA00022777"/>
    </source>
</evidence>
<evidence type="ECO:0000256" key="4">
    <source>
        <dbReference type="ARBA" id="ARBA00022475"/>
    </source>
</evidence>
<dbReference type="InterPro" id="IPR036097">
    <property type="entry name" value="HisK_dim/P_sf"/>
</dbReference>
<dbReference type="PRINTS" id="PR00344">
    <property type="entry name" value="BCTRLSENSOR"/>
</dbReference>
<dbReference type="InterPro" id="IPR003594">
    <property type="entry name" value="HATPase_dom"/>
</dbReference>
<dbReference type="SUPFAM" id="SSF47384">
    <property type="entry name" value="Homodimeric domain of signal transducing histidine kinase"/>
    <property type="match status" value="1"/>
</dbReference>
<comment type="caution">
    <text evidence="14">The sequence shown here is derived from an EMBL/GenBank/DDBJ whole genome shotgun (WGS) entry which is preliminary data.</text>
</comment>
<gene>
    <name evidence="14" type="ORF">DW813_01595</name>
</gene>
<dbReference type="Proteomes" id="UP000266391">
    <property type="component" value="Unassembled WGS sequence"/>
</dbReference>
<dbReference type="Pfam" id="PF02518">
    <property type="entry name" value="HATPase_c"/>
    <property type="match status" value="1"/>
</dbReference>
<dbReference type="SMART" id="SM00387">
    <property type="entry name" value="HATPase_c"/>
    <property type="match status" value="1"/>
</dbReference>
<evidence type="ECO:0000313" key="15">
    <source>
        <dbReference type="Proteomes" id="UP000266391"/>
    </source>
</evidence>
<sequence length="323" mass="37729">MMNHNMQMQKETGKILHRKFLSENIGLLLMAPVFLLLMFIVSNLYQLPAEYAFYLTSIFLILWVTTLCMQYRGFRKRTEQYEKESKEKQESNSKESRQWEELQEKQDFFALWAHQIKTPIAALNLLLQGEKQDAAVCRQELFKIESYVEMALNYLRFEEMSNDLVLERNSLEQLVRQVVKKYAAIFIYNHISIQLEHLDYTVLTDEKWFCFVLEQILSNALKYTKQGSVKISAEETENGLQIFVKDTGIGIKREDLPRIFEKGFTGYNGRMDKKASGLGLYLCKGVCEKLGHEIRVVSEEGEGTTVILTLQLEKVQQRDLVNM</sequence>
<dbReference type="SUPFAM" id="SSF55874">
    <property type="entry name" value="ATPase domain of HSP90 chaperone/DNA topoisomerase II/histidine kinase"/>
    <property type="match status" value="1"/>
</dbReference>
<dbReference type="PANTHER" id="PTHR45453">
    <property type="entry name" value="PHOSPHATE REGULON SENSOR PROTEIN PHOR"/>
    <property type="match status" value="1"/>
</dbReference>
<evidence type="ECO:0000256" key="9">
    <source>
        <dbReference type="ARBA" id="ARBA00022989"/>
    </source>
</evidence>
<dbReference type="CDD" id="cd00082">
    <property type="entry name" value="HisKA"/>
    <property type="match status" value="1"/>
</dbReference>
<name>A0A1Q6TCS9_9FIRM</name>
<comment type="catalytic activity">
    <reaction evidence="1">
        <text>ATP + protein L-histidine = ADP + protein N-phospho-L-histidine.</text>
        <dbReference type="EC" id="2.7.13.3"/>
    </reaction>
</comment>
<reference evidence="14 15" key="1">
    <citation type="submission" date="2018-08" db="EMBL/GenBank/DDBJ databases">
        <title>A genome reference for cultivated species of the human gut microbiota.</title>
        <authorList>
            <person name="Zou Y."/>
            <person name="Xue W."/>
            <person name="Luo G."/>
        </authorList>
    </citation>
    <scope>NUCLEOTIDE SEQUENCE [LARGE SCALE GENOMIC DNA]</scope>
    <source>
        <strain evidence="14 15">AM32-8LB</strain>
    </source>
</reference>
<keyword evidence="6" id="KW-0808">Transferase</keyword>
<proteinExistence type="predicted"/>
<protein>
    <recommendedName>
        <fullName evidence="3">histidine kinase</fullName>
        <ecNumber evidence="3">2.7.13.3</ecNumber>
    </recommendedName>
</protein>
<dbReference type="Pfam" id="PF13347">
    <property type="entry name" value="MFS_2"/>
    <property type="match status" value="1"/>
</dbReference>
<dbReference type="InterPro" id="IPR005467">
    <property type="entry name" value="His_kinase_dom"/>
</dbReference>
<keyword evidence="11 12" id="KW-0472">Membrane</keyword>
<evidence type="ECO:0000256" key="10">
    <source>
        <dbReference type="ARBA" id="ARBA00023012"/>
    </source>
</evidence>
<evidence type="ECO:0000256" key="12">
    <source>
        <dbReference type="SAM" id="Phobius"/>
    </source>
</evidence>
<dbReference type="GO" id="GO:0000155">
    <property type="term" value="F:phosphorelay sensor kinase activity"/>
    <property type="evidence" value="ECO:0007669"/>
    <property type="project" value="InterPro"/>
</dbReference>
<dbReference type="PROSITE" id="PS50109">
    <property type="entry name" value="HIS_KIN"/>
    <property type="match status" value="1"/>
</dbReference>
<keyword evidence="5" id="KW-0597">Phosphoprotein</keyword>